<dbReference type="RefSeq" id="WP_186853484.1">
    <property type="nucleotide sequence ID" value="NZ_JACOPO010000015.1"/>
</dbReference>
<proteinExistence type="predicted"/>
<dbReference type="Pfam" id="PF18316">
    <property type="entry name" value="S-l_SbsC_C"/>
    <property type="match status" value="1"/>
</dbReference>
<evidence type="ECO:0000313" key="2">
    <source>
        <dbReference type="EMBL" id="MBC5723789.1"/>
    </source>
</evidence>
<keyword evidence="3" id="KW-1185">Reference proteome</keyword>
<dbReference type="Proteomes" id="UP000628736">
    <property type="component" value="Unassembled WGS sequence"/>
</dbReference>
<dbReference type="InterPro" id="IPR040751">
    <property type="entry name" value="SbsC_C"/>
</dbReference>
<dbReference type="AlphaFoldDB" id="A0A8J6M7B6"/>
<accession>A0A8J6M7B6</accession>
<gene>
    <name evidence="2" type="ORF">H8S11_13360</name>
</gene>
<protein>
    <recommendedName>
        <fullName evidence="1">S-layer protein SbsC C-terminal domain-containing protein</fullName>
    </recommendedName>
</protein>
<name>A0A8J6M7B6_9FIRM</name>
<sequence>MAAKDNLTKSSDIQSTARVIDFVTRFARNWEHLREILGIMRPIRKEPGAILKSKTASVTLQSGNVGEGEEIPYSKATVIETPYEEMTVEKYAKAVSIEAIKTYGYDVAVGMTDDAFLYELQDNVTRRFYAYLNTGKLASSETTWQRALAMSKGLVINKFKQIHRTVTNVVGFANVLDLYDYLGDANITVQTAFGFQYVQNFMGFSTVFLLSDEEIPRGRVIATPVENIVLYYVDPSTSDFARAGLVYTTDGETNLIGFHVEGNYHTAVSESFAIMGMTLFAEYLDGIAVIDVDSTPTLGTLTVQSAAGTASGDTKLTVTPIKESPTNVYKYKTDPSTAPVVTYGQSVRNWTTWDGVSDITATTGHKITVVEADSTYKAQNAGNATVTAKT</sequence>
<comment type="caution">
    <text evidence="2">The sequence shown here is derived from an EMBL/GenBank/DDBJ whole genome shotgun (WGS) entry which is preliminary data.</text>
</comment>
<feature type="domain" description="S-layer protein SbsC C-terminal" evidence="1">
    <location>
        <begin position="307"/>
        <end position="388"/>
    </location>
</feature>
<evidence type="ECO:0000259" key="1">
    <source>
        <dbReference type="Pfam" id="PF18316"/>
    </source>
</evidence>
<organism evidence="2 3">
    <name type="scientific">Flintibacter hominis</name>
    <dbReference type="NCBI Taxonomy" id="2763048"/>
    <lineage>
        <taxon>Bacteria</taxon>
        <taxon>Bacillati</taxon>
        <taxon>Bacillota</taxon>
        <taxon>Clostridia</taxon>
        <taxon>Eubacteriales</taxon>
        <taxon>Flintibacter</taxon>
    </lineage>
</organism>
<dbReference type="EMBL" id="JACOPO010000015">
    <property type="protein sequence ID" value="MBC5723789.1"/>
    <property type="molecule type" value="Genomic_DNA"/>
</dbReference>
<reference evidence="2" key="1">
    <citation type="submission" date="2020-08" db="EMBL/GenBank/DDBJ databases">
        <title>Genome public.</title>
        <authorList>
            <person name="Liu C."/>
            <person name="Sun Q."/>
        </authorList>
    </citation>
    <scope>NUCLEOTIDE SEQUENCE</scope>
    <source>
        <strain evidence="2">NSJ-23</strain>
    </source>
</reference>
<evidence type="ECO:0000313" key="3">
    <source>
        <dbReference type="Proteomes" id="UP000628736"/>
    </source>
</evidence>